<keyword evidence="2" id="KW-0963">Cytoplasm</keyword>
<comment type="function">
    <text evidence="2">Functions as a ribosomal silencing factor. Interacts with ribosomal protein uL14 (rplN), blocking formation of intersubunit bridge B8. Prevents association of the 30S and 50S ribosomal subunits and the formation of functional ribosomes, thus repressing translation.</text>
</comment>
<comment type="caution">
    <text evidence="3">The sequence shown here is derived from an EMBL/GenBank/DDBJ whole genome shotgun (WGS) entry which is preliminary data.</text>
</comment>
<dbReference type="PANTHER" id="PTHR21043">
    <property type="entry name" value="IOJAP SUPERFAMILY ORTHOLOG"/>
    <property type="match status" value="1"/>
</dbReference>
<comment type="subcellular location">
    <subcellularLocation>
        <location evidence="2">Cytoplasm</location>
    </subcellularLocation>
</comment>
<name>A0A5D3YD39_9PROT</name>
<comment type="similarity">
    <text evidence="1 2">Belongs to the Iojap/RsfS family.</text>
</comment>
<dbReference type="Proteomes" id="UP000324176">
    <property type="component" value="Unassembled WGS sequence"/>
</dbReference>
<dbReference type="InterPro" id="IPR004394">
    <property type="entry name" value="Iojap/RsfS/C7orf30"/>
</dbReference>
<evidence type="ECO:0000256" key="1">
    <source>
        <dbReference type="ARBA" id="ARBA00010574"/>
    </source>
</evidence>
<comment type="subunit">
    <text evidence="2">Interacts with ribosomal protein uL14 (rplN).</text>
</comment>
<dbReference type="AlphaFoldDB" id="A0A5D3YD39"/>
<dbReference type="GO" id="GO:0090071">
    <property type="term" value="P:negative regulation of ribosome biogenesis"/>
    <property type="evidence" value="ECO:0007669"/>
    <property type="project" value="UniProtKB-UniRule"/>
</dbReference>
<gene>
    <name evidence="2" type="primary">rsfS</name>
    <name evidence="3" type="ORF">BCL69_101940</name>
</gene>
<protein>
    <recommendedName>
        <fullName evidence="2">Ribosomal silencing factor RsfS</fullName>
    </recommendedName>
</protein>
<dbReference type="GO" id="GO:0042256">
    <property type="term" value="P:cytosolic ribosome assembly"/>
    <property type="evidence" value="ECO:0007669"/>
    <property type="project" value="UniProtKB-UniRule"/>
</dbReference>
<evidence type="ECO:0000313" key="3">
    <source>
        <dbReference type="EMBL" id="TYP88785.1"/>
    </source>
</evidence>
<dbReference type="Pfam" id="PF02410">
    <property type="entry name" value="RsfS"/>
    <property type="match status" value="1"/>
</dbReference>
<dbReference type="EMBL" id="VNHT01000019">
    <property type="protein sequence ID" value="TYP88785.1"/>
    <property type="molecule type" value="Genomic_DNA"/>
</dbReference>
<proteinExistence type="inferred from homology"/>
<dbReference type="GO" id="GO:0005737">
    <property type="term" value="C:cytoplasm"/>
    <property type="evidence" value="ECO:0007669"/>
    <property type="project" value="UniProtKB-SubCell"/>
</dbReference>
<dbReference type="SUPFAM" id="SSF81301">
    <property type="entry name" value="Nucleotidyltransferase"/>
    <property type="match status" value="1"/>
</dbReference>
<keyword evidence="2" id="KW-0810">Translation regulation</keyword>
<dbReference type="GO" id="GO:0017148">
    <property type="term" value="P:negative regulation of translation"/>
    <property type="evidence" value="ECO:0007669"/>
    <property type="project" value="UniProtKB-UniRule"/>
</dbReference>
<dbReference type="NCBIfam" id="TIGR00090">
    <property type="entry name" value="rsfS_iojap_ybeB"/>
    <property type="match status" value="1"/>
</dbReference>
<dbReference type="HAMAP" id="MF_01477">
    <property type="entry name" value="Iojap_RsfS"/>
    <property type="match status" value="1"/>
</dbReference>
<sequence length="121" mass="13536">MFTRGKMKTDELLKIVIAALEDLKAQDILVLEAGRITSLFDYMIIASGTSTRQTKALAHHVQEKVKAAGGKVYSIEGEQAGEWLLVDLGDIVVHIMQPTIREYYDLESLWAESNAVKKKML</sequence>
<dbReference type="InterPro" id="IPR043519">
    <property type="entry name" value="NT_sf"/>
</dbReference>
<evidence type="ECO:0000256" key="2">
    <source>
        <dbReference type="HAMAP-Rule" id="MF_01477"/>
    </source>
</evidence>
<accession>A0A5D3YD39</accession>
<dbReference type="PANTHER" id="PTHR21043:SF0">
    <property type="entry name" value="MITOCHONDRIAL ASSEMBLY OF RIBOSOMAL LARGE SUBUNIT PROTEIN 1"/>
    <property type="match status" value="1"/>
</dbReference>
<keyword evidence="2" id="KW-0678">Repressor</keyword>
<dbReference type="GO" id="GO:0043023">
    <property type="term" value="F:ribosomal large subunit binding"/>
    <property type="evidence" value="ECO:0007669"/>
    <property type="project" value="TreeGrafter"/>
</dbReference>
<dbReference type="Gene3D" id="3.30.460.10">
    <property type="entry name" value="Beta Polymerase, domain 2"/>
    <property type="match status" value="1"/>
</dbReference>
<evidence type="ECO:0000313" key="4">
    <source>
        <dbReference type="Proteomes" id="UP000324176"/>
    </source>
</evidence>
<organism evidence="3 4">
    <name type="scientific">Nitrosomonas communis</name>
    <dbReference type="NCBI Taxonomy" id="44574"/>
    <lineage>
        <taxon>Bacteria</taxon>
        <taxon>Pseudomonadati</taxon>
        <taxon>Pseudomonadota</taxon>
        <taxon>Betaproteobacteria</taxon>
        <taxon>Nitrosomonadales</taxon>
        <taxon>Nitrosomonadaceae</taxon>
        <taxon>Nitrosomonas</taxon>
    </lineage>
</organism>
<reference evidence="3 4" key="1">
    <citation type="submission" date="2019-07" db="EMBL/GenBank/DDBJ databases">
        <title>Active sludge and wastewater microbial communities from Klosterneuburg, Austria.</title>
        <authorList>
            <person name="Wagner M."/>
        </authorList>
    </citation>
    <scope>NUCLEOTIDE SEQUENCE [LARGE SCALE GENOMIC DNA]</scope>
    <source>
        <strain evidence="3 4">Nm2</strain>
    </source>
</reference>